<dbReference type="GO" id="GO:0005198">
    <property type="term" value="F:structural molecule activity"/>
    <property type="evidence" value="ECO:0007669"/>
    <property type="project" value="InterPro"/>
</dbReference>
<dbReference type="STRING" id="109280.ENSHCOP00000007607"/>
<evidence type="ECO:0000256" key="3">
    <source>
        <dbReference type="ARBA" id="ARBA00008295"/>
    </source>
</evidence>
<evidence type="ECO:0000256" key="2">
    <source>
        <dbReference type="ARBA" id="ARBA00004651"/>
    </source>
</evidence>
<feature type="transmembrane region" description="Helical" evidence="11">
    <location>
        <begin position="158"/>
        <end position="178"/>
    </location>
</feature>
<dbReference type="GO" id="GO:0005923">
    <property type="term" value="C:bicellular tight junction"/>
    <property type="evidence" value="ECO:0007669"/>
    <property type="project" value="UniProtKB-SubCell"/>
</dbReference>
<accession>A0A3Q2XTS2</accession>
<dbReference type="Proteomes" id="UP000264820">
    <property type="component" value="Unplaced"/>
</dbReference>
<reference evidence="12" key="2">
    <citation type="submission" date="2025-09" db="UniProtKB">
        <authorList>
            <consortium name="Ensembl"/>
        </authorList>
    </citation>
    <scope>IDENTIFICATION</scope>
</reference>
<dbReference type="OMA" id="CTNFYRE"/>
<evidence type="ECO:0000256" key="5">
    <source>
        <dbReference type="ARBA" id="ARBA00022475"/>
    </source>
</evidence>
<dbReference type="Gene3D" id="1.20.140.150">
    <property type="match status" value="1"/>
</dbReference>
<dbReference type="Ensembl" id="ENSHCOT00000001705.1">
    <property type="protein sequence ID" value="ENSHCOP00000007607.1"/>
    <property type="gene ID" value="ENSHCOG00000009679.1"/>
</dbReference>
<dbReference type="AlphaFoldDB" id="A0A3Q2XTS2"/>
<proteinExistence type="inferred from homology"/>
<feature type="transmembrane region" description="Helical" evidence="11">
    <location>
        <begin position="120"/>
        <end position="146"/>
    </location>
</feature>
<dbReference type="FunFam" id="1.20.140.150:FF:000001">
    <property type="entry name" value="Claudin"/>
    <property type="match status" value="1"/>
</dbReference>
<name>A0A3Q2XTS2_HIPCM</name>
<evidence type="ECO:0000256" key="9">
    <source>
        <dbReference type="ARBA" id="ARBA00023136"/>
    </source>
</evidence>
<evidence type="ECO:0000256" key="4">
    <source>
        <dbReference type="ARBA" id="ARBA00022427"/>
    </source>
</evidence>
<evidence type="ECO:0000256" key="8">
    <source>
        <dbReference type="ARBA" id="ARBA00022989"/>
    </source>
</evidence>
<feature type="region of interest" description="Disordered" evidence="10">
    <location>
        <begin position="226"/>
        <end position="253"/>
    </location>
</feature>
<dbReference type="GO" id="GO:0005886">
    <property type="term" value="C:plasma membrane"/>
    <property type="evidence" value="ECO:0007669"/>
    <property type="project" value="UniProtKB-SubCell"/>
</dbReference>
<dbReference type="GeneTree" id="ENSGT00940000165704"/>
<protein>
    <submittedName>
        <fullName evidence="12">Claudin-4-like</fullName>
    </submittedName>
</protein>
<keyword evidence="6 11" id="KW-0812">Transmembrane</keyword>
<reference evidence="12" key="1">
    <citation type="submission" date="2025-08" db="UniProtKB">
        <authorList>
            <consortium name="Ensembl"/>
        </authorList>
    </citation>
    <scope>IDENTIFICATION</scope>
</reference>
<evidence type="ECO:0000313" key="13">
    <source>
        <dbReference type="Proteomes" id="UP000264820"/>
    </source>
</evidence>
<comment type="subcellular location">
    <subcellularLocation>
        <location evidence="1">Cell junction</location>
        <location evidence="1">Tight junction</location>
    </subcellularLocation>
    <subcellularLocation>
        <location evidence="2">Cell membrane</location>
        <topology evidence="2">Multi-pass membrane protein</topology>
    </subcellularLocation>
</comment>
<evidence type="ECO:0000256" key="10">
    <source>
        <dbReference type="SAM" id="MobiDB-lite"/>
    </source>
</evidence>
<dbReference type="InterPro" id="IPR004031">
    <property type="entry name" value="PMP22/EMP/MP20/Claudin"/>
</dbReference>
<feature type="transmembrane region" description="Helical" evidence="11">
    <location>
        <begin position="76"/>
        <end position="99"/>
    </location>
</feature>
<keyword evidence="7" id="KW-0965">Cell junction</keyword>
<sequence>MRTQLAGVLLGLLGSLGTGLICGLPAWKVSAFVGSDIVTSQVFWEGLWMNCVIQSTGHAQCKAYDSVLALPRDLQASRALVCASLAVGALALALSVVGARCTSFLRHDWPTKNKVGLSAGAAFVAAGVLCVVPVSLSAHAIVAGFFDPLPSEERRGELGASIYVGWTSGALLIVGGALRGGRPSPRRFRALIAPFVQTRRAHVRKDQKEAGGREYAAVQGAPSGHAFGHGCGNAPSTLRPQARGDEGPELSFG</sequence>
<comment type="similarity">
    <text evidence="3">Belongs to the claudin family.</text>
</comment>
<keyword evidence="13" id="KW-1185">Reference proteome</keyword>
<dbReference type="InterPro" id="IPR006187">
    <property type="entry name" value="Claudin"/>
</dbReference>
<evidence type="ECO:0000256" key="11">
    <source>
        <dbReference type="SAM" id="Phobius"/>
    </source>
</evidence>
<dbReference type="PRINTS" id="PR01077">
    <property type="entry name" value="CLAUDIN"/>
</dbReference>
<dbReference type="InterPro" id="IPR017974">
    <property type="entry name" value="Claudin_CS"/>
</dbReference>
<evidence type="ECO:0000256" key="6">
    <source>
        <dbReference type="ARBA" id="ARBA00022692"/>
    </source>
</evidence>
<dbReference type="PANTHER" id="PTHR12002">
    <property type="entry name" value="CLAUDIN"/>
    <property type="match status" value="1"/>
</dbReference>
<organism evidence="12 13">
    <name type="scientific">Hippocampus comes</name>
    <name type="common">Tiger tail seahorse</name>
    <dbReference type="NCBI Taxonomy" id="109280"/>
    <lineage>
        <taxon>Eukaryota</taxon>
        <taxon>Metazoa</taxon>
        <taxon>Chordata</taxon>
        <taxon>Craniata</taxon>
        <taxon>Vertebrata</taxon>
        <taxon>Euteleostomi</taxon>
        <taxon>Actinopterygii</taxon>
        <taxon>Neopterygii</taxon>
        <taxon>Teleostei</taxon>
        <taxon>Neoteleostei</taxon>
        <taxon>Acanthomorphata</taxon>
        <taxon>Syngnathiaria</taxon>
        <taxon>Syngnathiformes</taxon>
        <taxon>Syngnathoidei</taxon>
        <taxon>Syngnathidae</taxon>
        <taxon>Hippocampus</taxon>
    </lineage>
</organism>
<evidence type="ECO:0000313" key="12">
    <source>
        <dbReference type="Ensembl" id="ENSHCOP00000007607.1"/>
    </source>
</evidence>
<keyword evidence="9 11" id="KW-0472">Membrane</keyword>
<dbReference type="Pfam" id="PF00822">
    <property type="entry name" value="PMP22_Claudin"/>
    <property type="match status" value="1"/>
</dbReference>
<keyword evidence="4" id="KW-0796">Tight junction</keyword>
<evidence type="ECO:0000256" key="7">
    <source>
        <dbReference type="ARBA" id="ARBA00022949"/>
    </source>
</evidence>
<dbReference type="PROSITE" id="PS01346">
    <property type="entry name" value="CLAUDIN"/>
    <property type="match status" value="1"/>
</dbReference>
<keyword evidence="8 11" id="KW-1133">Transmembrane helix</keyword>
<keyword evidence="5" id="KW-1003">Cell membrane</keyword>
<evidence type="ECO:0000256" key="1">
    <source>
        <dbReference type="ARBA" id="ARBA00004435"/>
    </source>
</evidence>